<feature type="region of interest" description="Disordered" evidence="9">
    <location>
        <begin position="52"/>
        <end position="79"/>
    </location>
</feature>
<evidence type="ECO:0000256" key="9">
    <source>
        <dbReference type="SAM" id="MobiDB-lite"/>
    </source>
</evidence>
<keyword evidence="6 8" id="KW-0539">Nucleus</keyword>
<evidence type="ECO:0000313" key="10">
    <source>
        <dbReference type="EMBL" id="KAL2052089.1"/>
    </source>
</evidence>
<keyword evidence="4 8" id="KW-0805">Transcription regulation</keyword>
<evidence type="ECO:0000256" key="4">
    <source>
        <dbReference type="ARBA" id="ARBA00023015"/>
    </source>
</evidence>
<evidence type="ECO:0000256" key="1">
    <source>
        <dbReference type="ARBA" id="ARBA00004123"/>
    </source>
</evidence>
<comment type="subcellular location">
    <subcellularLocation>
        <location evidence="1 8">Nucleus</location>
    </subcellularLocation>
</comment>
<dbReference type="InterPro" id="IPR019313">
    <property type="entry name" value="Mediator_Med17"/>
</dbReference>
<evidence type="ECO:0000256" key="2">
    <source>
        <dbReference type="ARBA" id="ARBA00005635"/>
    </source>
</evidence>
<evidence type="ECO:0000256" key="8">
    <source>
        <dbReference type="RuleBase" id="RU364140"/>
    </source>
</evidence>
<keyword evidence="11" id="KW-1185">Reference proteome</keyword>
<organism evidence="10 11">
    <name type="scientific">Lepraria finkii</name>
    <dbReference type="NCBI Taxonomy" id="1340010"/>
    <lineage>
        <taxon>Eukaryota</taxon>
        <taxon>Fungi</taxon>
        <taxon>Dikarya</taxon>
        <taxon>Ascomycota</taxon>
        <taxon>Pezizomycotina</taxon>
        <taxon>Lecanoromycetes</taxon>
        <taxon>OSLEUM clade</taxon>
        <taxon>Lecanoromycetidae</taxon>
        <taxon>Lecanorales</taxon>
        <taxon>Lecanorineae</taxon>
        <taxon>Stereocaulaceae</taxon>
        <taxon>Lepraria</taxon>
    </lineage>
</organism>
<protein>
    <recommendedName>
        <fullName evidence="3 8">Mediator of RNA polymerase II transcription subunit 17</fullName>
    </recommendedName>
    <alternativeName>
        <fullName evidence="7 8">Mediator complex subunit 17</fullName>
    </alternativeName>
</protein>
<evidence type="ECO:0000256" key="3">
    <source>
        <dbReference type="ARBA" id="ARBA00019610"/>
    </source>
</evidence>
<name>A0ABR4B2K4_9LECA</name>
<evidence type="ECO:0000313" key="11">
    <source>
        <dbReference type="Proteomes" id="UP001590951"/>
    </source>
</evidence>
<proteinExistence type="inferred from homology"/>
<comment type="function">
    <text evidence="8">Component of the Mediator complex, a coactivator involved in the regulated transcription of nearly all RNA polymerase II-dependent genes. Mediator functions as a bridge to convey information from gene-specific regulatory proteins to the basal RNA polymerase II transcription machinery. Mediator is recruited to promoters by direct interactions with regulatory proteins and serves as a scaffold for the assembly of a functional preinitiation complex with RNA polymerase II and the general transcription factors.</text>
</comment>
<reference evidence="10 11" key="1">
    <citation type="submission" date="2024-09" db="EMBL/GenBank/DDBJ databases">
        <title>Rethinking Asexuality: The Enigmatic Case of Functional Sexual Genes in Lepraria (Stereocaulaceae).</title>
        <authorList>
            <person name="Doellman M."/>
            <person name="Sun Y."/>
            <person name="Barcenas-Pena A."/>
            <person name="Lumbsch H.T."/>
            <person name="Grewe F."/>
        </authorList>
    </citation>
    <scope>NUCLEOTIDE SEQUENCE [LARGE SCALE GENOMIC DNA]</scope>
    <source>
        <strain evidence="10 11">Grewe 0041</strain>
    </source>
</reference>
<accession>A0ABR4B2K4</accession>
<comment type="similarity">
    <text evidence="2 8">Belongs to the Mediator complex subunit 17 family.</text>
</comment>
<dbReference type="Gene3D" id="6.10.250.2620">
    <property type="match status" value="1"/>
</dbReference>
<keyword evidence="8" id="KW-0010">Activator</keyword>
<gene>
    <name evidence="8" type="primary">MED17</name>
    <name evidence="10" type="ORF">ABVK25_007531</name>
</gene>
<comment type="caution">
    <text evidence="10">The sequence shown here is derived from an EMBL/GenBank/DDBJ whole genome shotgun (WGS) entry which is preliminary data.</text>
</comment>
<evidence type="ECO:0000256" key="6">
    <source>
        <dbReference type="ARBA" id="ARBA00023242"/>
    </source>
</evidence>
<evidence type="ECO:0000256" key="5">
    <source>
        <dbReference type="ARBA" id="ARBA00023163"/>
    </source>
</evidence>
<keyword evidence="5 8" id="KW-0804">Transcription</keyword>
<comment type="subunit">
    <text evidence="8">Component of the Mediator complex.</text>
</comment>
<evidence type="ECO:0000256" key="7">
    <source>
        <dbReference type="ARBA" id="ARBA00032014"/>
    </source>
</evidence>
<feature type="compositionally biased region" description="Acidic residues" evidence="9">
    <location>
        <begin position="55"/>
        <end position="70"/>
    </location>
</feature>
<dbReference type="EMBL" id="JBHFEH010000029">
    <property type="protein sequence ID" value="KAL2052089.1"/>
    <property type="molecule type" value="Genomic_DNA"/>
</dbReference>
<dbReference type="PANTHER" id="PTHR13114">
    <property type="entry name" value="MEDIATOR OF RNA POLYMERASE II TRANSCRIPTION SUBUNIT 17"/>
    <property type="match status" value="1"/>
</dbReference>
<dbReference type="Proteomes" id="UP001590951">
    <property type="component" value="Unassembled WGS sequence"/>
</dbReference>
<dbReference type="PANTHER" id="PTHR13114:SF7">
    <property type="entry name" value="MEDIATOR OF RNA POLYMERASE II TRANSCRIPTION SUBUNIT 17"/>
    <property type="match status" value="1"/>
</dbReference>
<sequence length="620" mass="69494">MAESLSLSLQAFPSVDKDKQSLQYLISRINQQEGPFRNVTEENLEEEIQVLSTGEAEDGQDDALETVEEPQDLKSKKEDISTAREEILKQIRQASTESSMALDFVSLLLSKHAPAAAKSIMSQHLKNNLTNGVLGGEVVQMPQISDLEKRHQEMVSIGWRMQSLNNAAESLLKSASRLEGEVGRETTYWNQVLAVKEKGWPLSRLPRERHTLAVRYGFAEAYSDFHDRGVAALRRDGDGNLVLDRGFTSKGDRQIRVRILQQGKPIASTTKVTENTSENESVEKEILNARNSIFDEELHHEIHREARNLVNQGIRCVGTSVLIPFENDKQIEIDLVTPESSASEDIIGSSPLVDNVATSLRILLSYAHRQSLQSRSQKPPPLRESRNSRPLYALLKPVIEYFQHRSHVQSLHMFLEQLRKKLAVAGLDLAIETFESFQDLAVASSATNKPYNSAIETLLQQLTSPPHSTTTLHLPDGATTVKIDIHTALHPPTLGSSFHVINNNILPMSPIAQLPPSAQYSSPAPLENYIIHTTTLSILQYLLSNSSTWCALSPHSNSIMRNRPGSRDREMVSVVLEREHLGLTWQRIGRLNDQETWTWDYLGVEGGGEKRSLMDVFRTF</sequence>
<dbReference type="Pfam" id="PF10156">
    <property type="entry name" value="Med17"/>
    <property type="match status" value="1"/>
</dbReference>